<feature type="domain" description="HTH araC/xylS-type" evidence="4">
    <location>
        <begin position="217"/>
        <end position="315"/>
    </location>
</feature>
<dbReference type="InterPro" id="IPR037923">
    <property type="entry name" value="HTH-like"/>
</dbReference>
<dbReference type="EMBL" id="PGGW01000060">
    <property type="protein sequence ID" value="PJE95989.1"/>
    <property type="molecule type" value="Genomic_DNA"/>
</dbReference>
<name>A0A2M8LVQ5_9ACTN</name>
<dbReference type="SUPFAM" id="SSF51215">
    <property type="entry name" value="Regulatory protein AraC"/>
    <property type="match status" value="1"/>
</dbReference>
<evidence type="ECO:0000256" key="1">
    <source>
        <dbReference type="ARBA" id="ARBA00023015"/>
    </source>
</evidence>
<dbReference type="Gene3D" id="1.10.10.60">
    <property type="entry name" value="Homeodomain-like"/>
    <property type="match status" value="1"/>
</dbReference>
<evidence type="ECO:0000259" key="4">
    <source>
        <dbReference type="PROSITE" id="PS01124"/>
    </source>
</evidence>
<organism evidence="5 6">
    <name type="scientific">Streptomyces carminius</name>
    <dbReference type="NCBI Taxonomy" id="2665496"/>
    <lineage>
        <taxon>Bacteria</taxon>
        <taxon>Bacillati</taxon>
        <taxon>Actinomycetota</taxon>
        <taxon>Actinomycetes</taxon>
        <taxon>Kitasatosporales</taxon>
        <taxon>Streptomycetaceae</taxon>
        <taxon>Streptomyces</taxon>
    </lineage>
</organism>
<dbReference type="PROSITE" id="PS01124">
    <property type="entry name" value="HTH_ARAC_FAMILY_2"/>
    <property type="match status" value="1"/>
</dbReference>
<keyword evidence="2" id="KW-0238">DNA-binding</keyword>
<keyword evidence="3" id="KW-0804">Transcription</keyword>
<dbReference type="PANTHER" id="PTHR46796">
    <property type="entry name" value="HTH-TYPE TRANSCRIPTIONAL ACTIVATOR RHAS-RELATED"/>
    <property type="match status" value="1"/>
</dbReference>
<dbReference type="InterPro" id="IPR050204">
    <property type="entry name" value="AraC_XylS_family_regulators"/>
</dbReference>
<dbReference type="SMART" id="SM00342">
    <property type="entry name" value="HTH_ARAC"/>
    <property type="match status" value="1"/>
</dbReference>
<dbReference type="AlphaFoldDB" id="A0A2M8LVQ5"/>
<dbReference type="GO" id="GO:0003700">
    <property type="term" value="F:DNA-binding transcription factor activity"/>
    <property type="evidence" value="ECO:0007669"/>
    <property type="project" value="InterPro"/>
</dbReference>
<dbReference type="InterPro" id="IPR018060">
    <property type="entry name" value="HTH_AraC"/>
</dbReference>
<evidence type="ECO:0000313" key="6">
    <source>
        <dbReference type="Proteomes" id="UP000230407"/>
    </source>
</evidence>
<evidence type="ECO:0000256" key="3">
    <source>
        <dbReference type="ARBA" id="ARBA00023163"/>
    </source>
</evidence>
<evidence type="ECO:0000256" key="2">
    <source>
        <dbReference type="ARBA" id="ARBA00023125"/>
    </source>
</evidence>
<keyword evidence="1" id="KW-0805">Transcription regulation</keyword>
<dbReference type="Pfam" id="PF12852">
    <property type="entry name" value="Cupin_6"/>
    <property type="match status" value="1"/>
</dbReference>
<evidence type="ECO:0000313" key="5">
    <source>
        <dbReference type="EMBL" id="PJE95989.1"/>
    </source>
</evidence>
<proteinExistence type="predicted"/>
<comment type="caution">
    <text evidence="5">The sequence shown here is derived from an EMBL/GenBank/DDBJ whole genome shotgun (WGS) entry which is preliminary data.</text>
</comment>
<sequence length="322" mass="35069">MSASRTGTAAETDVLSELLRPLRLNGIFHSRWTAGGQWGVRGKDDNCAVLHHVLRNECAVFFDDGSEALRLGTGDLAVFPYGTAHTFADRPGRLGLPFDALLPDTRPGTSRHIRIGGGEPDTEILCAGLHYDETGEPPLYRSLPRVLVLRRATIGSEPLLARTLEALTAETARTAPGAGLVALRAFEMVFVLALRVAMERLAGTSPALRALRHPGIGRALAAMYAEYGRPWTVESLARVAGMSRSAFARTFRELVGEPPARHLTAWRMREARLLLADPAVPQAEIAERIGYRSTVGFHLAFRAESGSTPGEYRAARLGRTRR</sequence>
<dbReference type="InterPro" id="IPR009057">
    <property type="entry name" value="Homeodomain-like_sf"/>
</dbReference>
<dbReference type="RefSeq" id="WP_100203175.1">
    <property type="nucleotide sequence ID" value="NZ_PGGW01000060.1"/>
</dbReference>
<dbReference type="SUPFAM" id="SSF46689">
    <property type="entry name" value="Homeodomain-like"/>
    <property type="match status" value="2"/>
</dbReference>
<dbReference type="Proteomes" id="UP000230407">
    <property type="component" value="Unassembled WGS sequence"/>
</dbReference>
<dbReference type="Pfam" id="PF12833">
    <property type="entry name" value="HTH_18"/>
    <property type="match status" value="1"/>
</dbReference>
<reference evidence="5 6" key="1">
    <citation type="submission" date="2017-11" db="EMBL/GenBank/DDBJ databases">
        <title>Streptomyces carmine sp. nov., a novel actinomycete isolated from Sophora alopecuroides in Xinjiang, China.</title>
        <authorList>
            <person name="Wang Y."/>
            <person name="Luo X."/>
            <person name="Wan C."/>
            <person name="Zhang L."/>
        </authorList>
    </citation>
    <scope>NUCLEOTIDE SEQUENCE [LARGE SCALE GENOMIC DNA]</scope>
    <source>
        <strain evidence="5 6">TRM SA0054</strain>
    </source>
</reference>
<dbReference type="GO" id="GO:0043565">
    <property type="term" value="F:sequence-specific DNA binding"/>
    <property type="evidence" value="ECO:0007669"/>
    <property type="project" value="InterPro"/>
</dbReference>
<accession>A0A2M8LVQ5</accession>
<dbReference type="PANTHER" id="PTHR46796:SF7">
    <property type="entry name" value="ARAC FAMILY TRANSCRIPTIONAL REGULATOR"/>
    <property type="match status" value="1"/>
</dbReference>
<dbReference type="InterPro" id="IPR032783">
    <property type="entry name" value="AraC_lig"/>
</dbReference>
<gene>
    <name evidence="5" type="ORF">CUT44_19490</name>
</gene>
<protein>
    <submittedName>
        <fullName evidence="5">AraC family transcriptional regulator</fullName>
    </submittedName>
</protein>
<keyword evidence="6" id="KW-1185">Reference proteome</keyword>